<dbReference type="AlphaFoldDB" id="A0A0C2XNI3"/>
<reference evidence="2 3" key="1">
    <citation type="submission" date="2014-04" db="EMBL/GenBank/DDBJ databases">
        <authorList>
            <consortium name="DOE Joint Genome Institute"/>
            <person name="Kuo A."/>
            <person name="Gay G."/>
            <person name="Dore J."/>
            <person name="Kohler A."/>
            <person name="Nagy L.G."/>
            <person name="Floudas D."/>
            <person name="Copeland A."/>
            <person name="Barry K.W."/>
            <person name="Cichocki N."/>
            <person name="Veneault-Fourrey C."/>
            <person name="LaButti K."/>
            <person name="Lindquist E.A."/>
            <person name="Lipzen A."/>
            <person name="Lundell T."/>
            <person name="Morin E."/>
            <person name="Murat C."/>
            <person name="Sun H."/>
            <person name="Tunlid A."/>
            <person name="Henrissat B."/>
            <person name="Grigoriev I.V."/>
            <person name="Hibbett D.S."/>
            <person name="Martin F."/>
            <person name="Nordberg H.P."/>
            <person name="Cantor M.N."/>
            <person name="Hua S.X."/>
        </authorList>
    </citation>
    <scope>NUCLEOTIDE SEQUENCE [LARGE SCALE GENOMIC DNA]</scope>
    <source>
        <strain evidence="3">h7</strain>
    </source>
</reference>
<dbReference type="HOGENOM" id="CLU_018544_11_0_1"/>
<dbReference type="EMBL" id="KN831786">
    <property type="protein sequence ID" value="KIM39218.1"/>
    <property type="molecule type" value="Genomic_DNA"/>
</dbReference>
<dbReference type="OrthoDB" id="2840678at2759"/>
<feature type="compositionally biased region" description="Polar residues" evidence="1">
    <location>
        <begin position="17"/>
        <end position="35"/>
    </location>
</feature>
<dbReference type="InterPro" id="IPR032675">
    <property type="entry name" value="LRR_dom_sf"/>
</dbReference>
<protein>
    <submittedName>
        <fullName evidence="2">Uncharacterized protein</fullName>
    </submittedName>
</protein>
<evidence type="ECO:0000313" key="2">
    <source>
        <dbReference type="EMBL" id="KIM39218.1"/>
    </source>
</evidence>
<evidence type="ECO:0000256" key="1">
    <source>
        <dbReference type="SAM" id="MobiDB-lite"/>
    </source>
</evidence>
<dbReference type="STRING" id="686832.A0A0C2XNI3"/>
<keyword evidence="3" id="KW-1185">Reference proteome</keyword>
<dbReference type="SUPFAM" id="SSF52047">
    <property type="entry name" value="RNI-like"/>
    <property type="match status" value="1"/>
</dbReference>
<accession>A0A0C2XNI3</accession>
<sequence length="514" mass="57807">MESTANSPPLPYLSFGAPNSSAPPTSDVTGNDSTIQSTSINSYRLPAPNQAPDVTEKLPVEIICEIFKKFIEDNSQPKDDMPDKLCKPHFCHSDPTVLGRICSRWRAAAISLRELWSNICIHNPKSSQIPLVNLRLERSANSPLCLTFDYNLKEDDIDLRAAAVILKSFISRLEYWRTIEFQIPFQLLNICEYIAACRLASTPMLQSCVFGFQPSGGRSYTPGAGFDPCVGAIWKVFYSSPNLRRVHWTGQGVYSLPSDAPFRQLTHVETAFTLSVDEVLSFLNAASLLLEEICIDTIRQPSETQPDSGTALRLPRLRVLIVHSQGDIAITYPLFSRLECPSLQILTLNYECRSRDPNLPELILFLQRSTCQLDTLKITNTELSDTDLELHLQSPTLQFLRCLWVYQKVISDNVIHLLMNKFGDGSDQVLPRLEKLFLGFCETTDGLLASMISSRWYDDGTSLGSLRWAMVTTRRAFGSSDNQFFTTHELKAPPLPLRFCGQYIQHANARLISK</sequence>
<dbReference type="Proteomes" id="UP000053424">
    <property type="component" value="Unassembled WGS sequence"/>
</dbReference>
<gene>
    <name evidence="2" type="ORF">M413DRAFT_29402</name>
</gene>
<organism evidence="2 3">
    <name type="scientific">Hebeloma cylindrosporum</name>
    <dbReference type="NCBI Taxonomy" id="76867"/>
    <lineage>
        <taxon>Eukaryota</taxon>
        <taxon>Fungi</taxon>
        <taxon>Dikarya</taxon>
        <taxon>Basidiomycota</taxon>
        <taxon>Agaricomycotina</taxon>
        <taxon>Agaricomycetes</taxon>
        <taxon>Agaricomycetidae</taxon>
        <taxon>Agaricales</taxon>
        <taxon>Agaricineae</taxon>
        <taxon>Hymenogastraceae</taxon>
        <taxon>Hebeloma</taxon>
    </lineage>
</organism>
<dbReference type="Gene3D" id="3.80.10.10">
    <property type="entry name" value="Ribonuclease Inhibitor"/>
    <property type="match status" value="1"/>
</dbReference>
<feature type="region of interest" description="Disordered" evidence="1">
    <location>
        <begin position="1"/>
        <end position="35"/>
    </location>
</feature>
<name>A0A0C2XNI3_HEBCY</name>
<evidence type="ECO:0000313" key="3">
    <source>
        <dbReference type="Proteomes" id="UP000053424"/>
    </source>
</evidence>
<proteinExistence type="predicted"/>
<reference evidence="3" key="2">
    <citation type="submission" date="2015-01" db="EMBL/GenBank/DDBJ databases">
        <title>Evolutionary Origins and Diversification of the Mycorrhizal Mutualists.</title>
        <authorList>
            <consortium name="DOE Joint Genome Institute"/>
            <consortium name="Mycorrhizal Genomics Consortium"/>
            <person name="Kohler A."/>
            <person name="Kuo A."/>
            <person name="Nagy L.G."/>
            <person name="Floudas D."/>
            <person name="Copeland A."/>
            <person name="Barry K.W."/>
            <person name="Cichocki N."/>
            <person name="Veneault-Fourrey C."/>
            <person name="LaButti K."/>
            <person name="Lindquist E.A."/>
            <person name="Lipzen A."/>
            <person name="Lundell T."/>
            <person name="Morin E."/>
            <person name="Murat C."/>
            <person name="Riley R."/>
            <person name="Ohm R."/>
            <person name="Sun H."/>
            <person name="Tunlid A."/>
            <person name="Henrissat B."/>
            <person name="Grigoriev I.V."/>
            <person name="Hibbett D.S."/>
            <person name="Martin F."/>
        </authorList>
    </citation>
    <scope>NUCLEOTIDE SEQUENCE [LARGE SCALE GENOMIC DNA]</scope>
    <source>
        <strain evidence="3">h7</strain>
    </source>
</reference>